<organism evidence="1 2">
    <name type="scientific">Caerostris extrusa</name>
    <name type="common">Bark spider</name>
    <name type="synonym">Caerostris bankana</name>
    <dbReference type="NCBI Taxonomy" id="172846"/>
    <lineage>
        <taxon>Eukaryota</taxon>
        <taxon>Metazoa</taxon>
        <taxon>Ecdysozoa</taxon>
        <taxon>Arthropoda</taxon>
        <taxon>Chelicerata</taxon>
        <taxon>Arachnida</taxon>
        <taxon>Araneae</taxon>
        <taxon>Araneomorphae</taxon>
        <taxon>Entelegynae</taxon>
        <taxon>Araneoidea</taxon>
        <taxon>Araneidae</taxon>
        <taxon>Caerostris</taxon>
    </lineage>
</organism>
<sequence>MLRGKRSPRGLASRNPFRRDHPSLLIIMGGHLLHLLCHGKVRQVLTRESVRKRARSFDTNALDGGTLPPLLISLECSCSTVVVFVAWIIELSFDGLEGKRILTFNEMLFSPVVNLFFCPFYWKRVEIIIKNDIFIMILNPK</sequence>
<gene>
    <name evidence="1" type="ORF">CEXT_608871</name>
</gene>
<dbReference type="AlphaFoldDB" id="A0AAV4XHH7"/>
<dbReference type="EMBL" id="BPLR01000324">
    <property type="protein sequence ID" value="GIY93893.1"/>
    <property type="molecule type" value="Genomic_DNA"/>
</dbReference>
<keyword evidence="2" id="KW-1185">Reference proteome</keyword>
<name>A0AAV4XHH7_CAEEX</name>
<comment type="caution">
    <text evidence="1">The sequence shown here is derived from an EMBL/GenBank/DDBJ whole genome shotgun (WGS) entry which is preliminary data.</text>
</comment>
<evidence type="ECO:0000313" key="1">
    <source>
        <dbReference type="EMBL" id="GIY93893.1"/>
    </source>
</evidence>
<accession>A0AAV4XHH7</accession>
<evidence type="ECO:0000313" key="2">
    <source>
        <dbReference type="Proteomes" id="UP001054945"/>
    </source>
</evidence>
<protein>
    <submittedName>
        <fullName evidence="1">Uncharacterized protein</fullName>
    </submittedName>
</protein>
<reference evidence="1 2" key="1">
    <citation type="submission" date="2021-06" db="EMBL/GenBank/DDBJ databases">
        <title>Caerostris extrusa draft genome.</title>
        <authorList>
            <person name="Kono N."/>
            <person name="Arakawa K."/>
        </authorList>
    </citation>
    <scope>NUCLEOTIDE SEQUENCE [LARGE SCALE GENOMIC DNA]</scope>
</reference>
<proteinExistence type="predicted"/>
<dbReference type="Proteomes" id="UP001054945">
    <property type="component" value="Unassembled WGS sequence"/>
</dbReference>